<gene>
    <name evidence="1" type="ORF">HDF09_000914</name>
</gene>
<proteinExistence type="predicted"/>
<name>A0A7W8IFI8_9BACT</name>
<sequence>MKNSCQRRKRDCNLLLPVGVGSVPLKVGEWPSNMLKLFSVAGCSGYQTANHNGI</sequence>
<reference evidence="1" key="1">
    <citation type="submission" date="2020-08" db="EMBL/GenBank/DDBJ databases">
        <title>Genomic Encyclopedia of Type Strains, Phase IV (KMG-V): Genome sequencing to study the core and pangenomes of soil and plant-associated prokaryotes.</title>
        <authorList>
            <person name="Whitman W."/>
        </authorList>
    </citation>
    <scope>NUCLEOTIDE SEQUENCE [LARGE SCALE GENOMIC DNA]</scope>
    <source>
        <strain evidence="1">M8UP27</strain>
    </source>
</reference>
<protein>
    <submittedName>
        <fullName evidence="1">Uncharacterized protein</fullName>
    </submittedName>
</protein>
<dbReference type="Proteomes" id="UP000568106">
    <property type="component" value="Unassembled WGS sequence"/>
</dbReference>
<accession>A0A7W8IFI8</accession>
<evidence type="ECO:0000313" key="2">
    <source>
        <dbReference type="Proteomes" id="UP000568106"/>
    </source>
</evidence>
<evidence type="ECO:0000313" key="1">
    <source>
        <dbReference type="EMBL" id="MBB5316264.1"/>
    </source>
</evidence>
<organism evidence="1 2">
    <name type="scientific">Tunturiibacter empetritectus</name>
    <dbReference type="NCBI Taxonomy" id="3069691"/>
    <lineage>
        <taxon>Bacteria</taxon>
        <taxon>Pseudomonadati</taxon>
        <taxon>Acidobacteriota</taxon>
        <taxon>Terriglobia</taxon>
        <taxon>Terriglobales</taxon>
        <taxon>Acidobacteriaceae</taxon>
        <taxon>Tunturiibacter</taxon>
    </lineage>
</organism>
<dbReference type="AlphaFoldDB" id="A0A7W8IFI8"/>
<comment type="caution">
    <text evidence="1">The sequence shown here is derived from an EMBL/GenBank/DDBJ whole genome shotgun (WGS) entry which is preliminary data.</text>
</comment>
<dbReference type="EMBL" id="JACHDY010000001">
    <property type="protein sequence ID" value="MBB5316264.1"/>
    <property type="molecule type" value="Genomic_DNA"/>
</dbReference>
<keyword evidence="2" id="KW-1185">Reference proteome</keyword>